<gene>
    <name evidence="2" type="ORF">EDM02_00520</name>
</gene>
<dbReference type="AlphaFoldDB" id="A0A3N2QDC1"/>
<dbReference type="InterPro" id="IPR018631">
    <property type="entry name" value="AAA-ATPase-like_dom"/>
</dbReference>
<protein>
    <recommendedName>
        <fullName evidence="1">AAA-ATPase-like domain-containing protein</fullName>
    </recommendedName>
</protein>
<evidence type="ECO:0000259" key="1">
    <source>
        <dbReference type="Pfam" id="PF09820"/>
    </source>
</evidence>
<dbReference type="PANTHER" id="PTHR34825:SF1">
    <property type="entry name" value="AAA-ATPASE-LIKE DOMAIN-CONTAINING PROTEIN"/>
    <property type="match status" value="1"/>
</dbReference>
<dbReference type="InterPro" id="IPR027417">
    <property type="entry name" value="P-loop_NTPase"/>
</dbReference>
<dbReference type="Proteomes" id="UP000270927">
    <property type="component" value="Unassembled WGS sequence"/>
</dbReference>
<dbReference type="SUPFAM" id="SSF52540">
    <property type="entry name" value="P-loop containing nucleoside triphosphate hydrolases"/>
    <property type="match status" value="1"/>
</dbReference>
<feature type="domain" description="AAA-ATPase-like" evidence="1">
    <location>
        <begin position="99"/>
        <end position="220"/>
    </location>
</feature>
<proteinExistence type="predicted"/>
<feature type="non-terminal residue" evidence="2">
    <location>
        <position position="225"/>
    </location>
</feature>
<dbReference type="Pfam" id="PF09820">
    <property type="entry name" value="AAA-ATPase_like"/>
    <property type="match status" value="2"/>
</dbReference>
<organism evidence="2 3">
    <name type="scientific">Candidatus Cardinium hertigii</name>
    <dbReference type="NCBI Taxonomy" id="247481"/>
    <lineage>
        <taxon>Bacteria</taxon>
        <taxon>Pseudomonadati</taxon>
        <taxon>Bacteroidota</taxon>
        <taxon>Cytophagia</taxon>
        <taxon>Cytophagales</taxon>
        <taxon>Amoebophilaceae</taxon>
        <taxon>Candidatus Cardinium</taxon>
    </lineage>
</organism>
<comment type="caution">
    <text evidence="2">The sequence shown here is derived from an EMBL/GenBank/DDBJ whole genome shotgun (WGS) entry which is preliminary data.</text>
</comment>
<dbReference type="PANTHER" id="PTHR34825">
    <property type="entry name" value="CONSERVED PROTEIN, WITH A WEAK D-GALACTARATE DEHYDRATASE/ALTRONATE HYDROLASE DOMAIN"/>
    <property type="match status" value="1"/>
</dbReference>
<keyword evidence="3" id="KW-1185">Reference proteome</keyword>
<evidence type="ECO:0000313" key="2">
    <source>
        <dbReference type="EMBL" id="ROT47788.1"/>
    </source>
</evidence>
<feature type="domain" description="AAA-ATPase-like" evidence="1">
    <location>
        <begin position="12"/>
        <end position="73"/>
    </location>
</feature>
<name>A0A3N2QDC1_9BACT</name>
<accession>A0A3N2QDC1</accession>
<reference evidence="2 3" key="1">
    <citation type="submission" date="2018-09" db="EMBL/GenBank/DDBJ databases">
        <title>Comparative Genomics of Wolbachia-Cardinium Dual Endosymbiosis in a Plant-Parasitic Nematode.</title>
        <authorList>
            <person name="Brown A.M.V."/>
            <person name="Wasala S.K."/>
            <person name="Howe D.K."/>
            <person name="Peetz A.B."/>
            <person name="Zasada I.A."/>
            <person name="Denver D.R."/>
        </authorList>
    </citation>
    <scope>NUCLEOTIDE SEQUENCE [LARGE SCALE GENOMIC DNA]</scope>
    <source>
        <strain evidence="2 3">Pp_1</strain>
    </source>
</reference>
<dbReference type="EMBL" id="RARA01000012">
    <property type="protein sequence ID" value="ROT47788.1"/>
    <property type="molecule type" value="Genomic_DNA"/>
</dbReference>
<sequence>MMATTLFPRIRTGTDDFKNLLLHSDVFVDKSLLIKELLEESSEVILITRPRRWGKSLNMSMIKRFFEIEVNAQGEPLPETERINPALFLGGTIDLKLATGRKKLLQKLQIASCPDTIIEYQGKFPVILCNLKDVKGSTYQEIEEGIGITLKNTYNQHSYLLDSTAIQLNEKKAMQAYLDESATRQHLKQGLRFLSELLYKHFNQKVYMLIDEYDTPINHAYIKFG</sequence>
<evidence type="ECO:0000313" key="3">
    <source>
        <dbReference type="Proteomes" id="UP000270927"/>
    </source>
</evidence>